<keyword evidence="2 3" id="KW-0040">ANK repeat</keyword>
<evidence type="ECO:0000256" key="3">
    <source>
        <dbReference type="PROSITE-ProRule" id="PRU00023"/>
    </source>
</evidence>
<feature type="repeat" description="ANK" evidence="3">
    <location>
        <begin position="133"/>
        <end position="165"/>
    </location>
</feature>
<dbReference type="SMART" id="SM00248">
    <property type="entry name" value="ANK"/>
    <property type="match status" value="9"/>
</dbReference>
<dbReference type="PRINTS" id="PR01415">
    <property type="entry name" value="ANKYRIN"/>
</dbReference>
<accession>A0A1L8DB14</accession>
<dbReference type="PANTHER" id="PTHR24171">
    <property type="entry name" value="ANKYRIN REPEAT DOMAIN-CONTAINING PROTEIN 39-RELATED"/>
    <property type="match status" value="1"/>
</dbReference>
<dbReference type="Gene3D" id="1.25.40.20">
    <property type="entry name" value="Ankyrin repeat-containing domain"/>
    <property type="match status" value="3"/>
</dbReference>
<organism evidence="4">
    <name type="scientific">Nyssomyia neivai</name>
    <dbReference type="NCBI Taxonomy" id="330878"/>
    <lineage>
        <taxon>Eukaryota</taxon>
        <taxon>Metazoa</taxon>
        <taxon>Ecdysozoa</taxon>
        <taxon>Arthropoda</taxon>
        <taxon>Hexapoda</taxon>
        <taxon>Insecta</taxon>
        <taxon>Pterygota</taxon>
        <taxon>Neoptera</taxon>
        <taxon>Endopterygota</taxon>
        <taxon>Diptera</taxon>
        <taxon>Nematocera</taxon>
        <taxon>Psychodoidea</taxon>
        <taxon>Psychodidae</taxon>
        <taxon>Nyssomyia</taxon>
    </lineage>
</organism>
<dbReference type="InterPro" id="IPR036770">
    <property type="entry name" value="Ankyrin_rpt-contain_sf"/>
</dbReference>
<dbReference type="SUPFAM" id="SSF48403">
    <property type="entry name" value="Ankyrin repeat"/>
    <property type="match status" value="2"/>
</dbReference>
<protein>
    <submittedName>
        <fullName evidence="4">Putative ankyrin repeat protein</fullName>
    </submittedName>
</protein>
<dbReference type="Pfam" id="PF12796">
    <property type="entry name" value="Ank_2"/>
    <property type="match status" value="3"/>
</dbReference>
<name>A0A1L8DB14_9DIPT</name>
<dbReference type="FunFam" id="1.25.40.20:FF:000466">
    <property type="entry name" value="Mann-cup, isoform B"/>
    <property type="match status" value="1"/>
</dbReference>
<reference evidence="4" key="1">
    <citation type="submission" date="2016-12" db="EMBL/GenBank/DDBJ databases">
        <title>An insight into the sialome and mialome of the sand fly, Nyssomyia neivai.</title>
        <authorList>
            <person name="Sebastian V."/>
            <person name="Goulart T.M."/>
            <person name="Oliveira W."/>
            <person name="Calvo E."/>
            <person name="Oliveira L.F."/>
            <person name="Pinto M.C."/>
            <person name="Rosselino A.M."/>
            <person name="Ribeiro J.M."/>
        </authorList>
    </citation>
    <scope>NUCLEOTIDE SEQUENCE</scope>
</reference>
<feature type="repeat" description="ANK" evidence="3">
    <location>
        <begin position="197"/>
        <end position="229"/>
    </location>
</feature>
<dbReference type="AlphaFoldDB" id="A0A1L8DB14"/>
<sequence length="650" mass="73925">MTKFSSIASEQRYLESVINFLFEECKAVTGENTSVLRDRIRSLRREERREVVKQTRDGCSPLFLACKHGNVRVAELLITECDADIEQRGQYEVPEDRSVHCVTPLWCASVSGNLGVVKLLIRFGANINALSDTGSTPVRSACYMTHVEIVQYLVEHGADITKANYNGGTCLINSVQSVALCMYLISKGANVNAKDIQDKTALHYAIQEHRLETTKLLLKHGADPFAKSRYGDDSLQLACLKGAHQIFEYLKNRITYSAERLAEAHELIGSTFLDEQNETRITILHWRLAHHIRQRESIYIDKKPVLPPREAFGNAVEFSTIEELDNIAADVDSMRIQSLLICERVLGIHHKDTLFRLMFRGASYADSLQFQRCIDLWCLALEVRVEKHSILHSETCVTAQAIVKLLLDHLDKYIHMMPNEIIDLYIPRFQDVFKVFCLLTRNINESRQYLTIRPVHRKQQENFDRMLKCITHLIYLLVTTANTDANKQLVAKAVTELVKSNIRSACTNDTLLHLSVSRLNVINSGYFSDDNNLTVIFPSLEVVELLLACGADVNVRNESKSTPLHIASMPYNFNVRLVHALLEHGAHLDQPNKADDRPMNMISGNPGNEICLMNYISLKCLASTVITKYRIPYRNQVPKTLEMFVRQHEV</sequence>
<keyword evidence="1" id="KW-0677">Repeat</keyword>
<dbReference type="InterPro" id="IPR002110">
    <property type="entry name" value="Ankyrin_rpt"/>
</dbReference>
<dbReference type="Pfam" id="PF00023">
    <property type="entry name" value="Ank"/>
    <property type="match status" value="1"/>
</dbReference>
<dbReference type="PROSITE" id="PS50088">
    <property type="entry name" value="ANK_REPEAT"/>
    <property type="match status" value="4"/>
</dbReference>
<proteinExistence type="predicted"/>
<evidence type="ECO:0000256" key="2">
    <source>
        <dbReference type="ARBA" id="ARBA00023043"/>
    </source>
</evidence>
<dbReference type="PROSITE" id="PS50297">
    <property type="entry name" value="ANK_REP_REGION"/>
    <property type="match status" value="4"/>
</dbReference>
<dbReference type="PANTHER" id="PTHR24171:SF10">
    <property type="entry name" value="ANKYRIN REPEAT DOMAIN-CONTAINING PROTEIN 29-LIKE"/>
    <property type="match status" value="1"/>
</dbReference>
<feature type="repeat" description="ANK" evidence="3">
    <location>
        <begin position="100"/>
        <end position="132"/>
    </location>
</feature>
<dbReference type="EMBL" id="GFDF01010527">
    <property type="protein sequence ID" value="JAV03557.1"/>
    <property type="molecule type" value="Transcribed_RNA"/>
</dbReference>
<evidence type="ECO:0000256" key="1">
    <source>
        <dbReference type="ARBA" id="ARBA00022737"/>
    </source>
</evidence>
<evidence type="ECO:0000313" key="4">
    <source>
        <dbReference type="EMBL" id="JAV03557.1"/>
    </source>
</evidence>
<feature type="repeat" description="ANK" evidence="3">
    <location>
        <begin position="559"/>
        <end position="593"/>
    </location>
</feature>